<sequence length="40" mass="4668">MRKWYVIVRVETSPDGEKLVIVETTESKPKKVDFAIFAEK</sequence>
<organism evidence="1 2">
    <name type="scientific">Geobacillus stearothermophilus</name>
    <name type="common">Bacillus stearothermophilus</name>
    <dbReference type="NCBI Taxonomy" id="1422"/>
    <lineage>
        <taxon>Bacteria</taxon>
        <taxon>Bacillati</taxon>
        <taxon>Bacillota</taxon>
        <taxon>Bacilli</taxon>
        <taxon>Bacillales</taxon>
        <taxon>Anoxybacillaceae</taxon>
        <taxon>Geobacillus</taxon>
    </lineage>
</organism>
<evidence type="ECO:0000313" key="2">
    <source>
        <dbReference type="Proteomes" id="UP000075424"/>
    </source>
</evidence>
<accession>A0A150M944</accession>
<dbReference type="AlphaFoldDB" id="A0A150M944"/>
<comment type="caution">
    <text evidence="1">The sequence shown here is derived from an EMBL/GenBank/DDBJ whole genome shotgun (WGS) entry which is preliminary data.</text>
</comment>
<gene>
    <name evidence="1" type="ORF">B4109_3233</name>
</gene>
<evidence type="ECO:0000313" key="1">
    <source>
        <dbReference type="EMBL" id="KYD21028.1"/>
    </source>
</evidence>
<dbReference type="EMBL" id="LQYV01000138">
    <property type="protein sequence ID" value="KYD21028.1"/>
    <property type="molecule type" value="Genomic_DNA"/>
</dbReference>
<protein>
    <submittedName>
        <fullName evidence="1">Uncharacterized protein</fullName>
    </submittedName>
</protein>
<proteinExistence type="predicted"/>
<reference evidence="1 2" key="1">
    <citation type="submission" date="2016-01" db="EMBL/GenBank/DDBJ databases">
        <title>Draft Genome Sequences of Seven Thermophilic Sporeformers Isolated from Foods.</title>
        <authorList>
            <person name="Berendsen E.M."/>
            <person name="Wells-Bennik M.H."/>
            <person name="Krawcyk A.O."/>
            <person name="De Jong A."/>
            <person name="Holsappel S."/>
            <person name="Eijlander R.T."/>
            <person name="Kuipers O.P."/>
        </authorList>
    </citation>
    <scope>NUCLEOTIDE SEQUENCE [LARGE SCALE GENOMIC DNA]</scope>
    <source>
        <strain evidence="1 2">B4109</strain>
    </source>
</reference>
<dbReference type="Proteomes" id="UP000075424">
    <property type="component" value="Unassembled WGS sequence"/>
</dbReference>
<name>A0A150M944_GEOSE</name>